<dbReference type="PANTHER" id="PTHR43677">
    <property type="entry name" value="SHORT-CHAIN DEHYDROGENASE/REDUCTASE"/>
    <property type="match status" value="1"/>
</dbReference>
<dbReference type="SUPFAM" id="SSF51735">
    <property type="entry name" value="NAD(P)-binding Rossmann-fold domains"/>
    <property type="match status" value="1"/>
</dbReference>
<protein>
    <submittedName>
        <fullName evidence="2">NADP-dependent oxidoreductase</fullName>
    </submittedName>
</protein>
<gene>
    <name evidence="2" type="ORF">DNH61_06275</name>
</gene>
<sequence length="321" mass="33712">MNIPSEMKAVVIERFGGVEELKLKSIPVPAIGPQDVLMQVEYAGVGVWDIFEREGGYAEMLGLKPEFPYVLGSEGAGKVVAAGDHAAGLQVGDKVHAVGFLNPKGGFYAEYAAVDAGHVSLIPEGVPLREASAILGVGLTALRGLQDILQLREGESILITGASGGVGHLAAQLAERMGARVFAVVSGEDGAAVVRRLIDGRVIDGRREGWAAAAKRFAPQGFDAALLTFGGGLAEAAVQLVRKGGRIAYPNGIHSEPQAQRDKRIDGYNGEPGPDIIRQLESFIRAGVTVHIAHTFKMEEAAAAHAALGQHYPGKICLKTV</sequence>
<dbReference type="PANTHER" id="PTHR43677:SF4">
    <property type="entry name" value="QUINONE OXIDOREDUCTASE-LIKE PROTEIN 2"/>
    <property type="match status" value="1"/>
</dbReference>
<organism evidence="2 3">
    <name type="scientific">Paenibacillus sambharensis</name>
    <dbReference type="NCBI Taxonomy" id="1803190"/>
    <lineage>
        <taxon>Bacteria</taxon>
        <taxon>Bacillati</taxon>
        <taxon>Bacillota</taxon>
        <taxon>Bacilli</taxon>
        <taxon>Bacillales</taxon>
        <taxon>Paenibacillaceae</taxon>
        <taxon>Paenibacillus</taxon>
    </lineage>
</organism>
<evidence type="ECO:0000313" key="2">
    <source>
        <dbReference type="EMBL" id="PZD96800.1"/>
    </source>
</evidence>
<dbReference type="Gene3D" id="3.40.50.720">
    <property type="entry name" value="NAD(P)-binding Rossmann-like Domain"/>
    <property type="match status" value="1"/>
</dbReference>
<dbReference type="Pfam" id="PF00107">
    <property type="entry name" value="ADH_zinc_N"/>
    <property type="match status" value="1"/>
</dbReference>
<accession>A0A2W1LFH6</accession>
<dbReference type="Proteomes" id="UP000249522">
    <property type="component" value="Unassembled WGS sequence"/>
</dbReference>
<evidence type="ECO:0000259" key="1">
    <source>
        <dbReference type="SMART" id="SM00829"/>
    </source>
</evidence>
<dbReference type="InterPro" id="IPR013149">
    <property type="entry name" value="ADH-like_C"/>
</dbReference>
<dbReference type="InterPro" id="IPR036291">
    <property type="entry name" value="NAD(P)-bd_dom_sf"/>
</dbReference>
<dbReference type="CDD" id="cd05289">
    <property type="entry name" value="MDR_like_2"/>
    <property type="match status" value="1"/>
</dbReference>
<keyword evidence="3" id="KW-1185">Reference proteome</keyword>
<evidence type="ECO:0000313" key="3">
    <source>
        <dbReference type="Proteomes" id="UP000249522"/>
    </source>
</evidence>
<name>A0A2W1LFH6_9BACL</name>
<dbReference type="Pfam" id="PF08240">
    <property type="entry name" value="ADH_N"/>
    <property type="match status" value="1"/>
</dbReference>
<dbReference type="OrthoDB" id="9792162at2"/>
<dbReference type="GO" id="GO:0016491">
    <property type="term" value="F:oxidoreductase activity"/>
    <property type="evidence" value="ECO:0007669"/>
    <property type="project" value="InterPro"/>
</dbReference>
<dbReference type="InterPro" id="IPR013154">
    <property type="entry name" value="ADH-like_N"/>
</dbReference>
<dbReference type="RefSeq" id="WP_111145811.1">
    <property type="nucleotide sequence ID" value="NZ_QKRB01000036.1"/>
</dbReference>
<dbReference type="AlphaFoldDB" id="A0A2W1LFH6"/>
<feature type="domain" description="Enoyl reductase (ER)" evidence="1">
    <location>
        <begin position="16"/>
        <end position="318"/>
    </location>
</feature>
<dbReference type="InterPro" id="IPR011032">
    <property type="entry name" value="GroES-like_sf"/>
</dbReference>
<dbReference type="EMBL" id="QKRB01000036">
    <property type="protein sequence ID" value="PZD96800.1"/>
    <property type="molecule type" value="Genomic_DNA"/>
</dbReference>
<dbReference type="InterPro" id="IPR051397">
    <property type="entry name" value="Zn-ADH-like_protein"/>
</dbReference>
<dbReference type="Gene3D" id="3.90.180.10">
    <property type="entry name" value="Medium-chain alcohol dehydrogenases, catalytic domain"/>
    <property type="match status" value="1"/>
</dbReference>
<reference evidence="2 3" key="1">
    <citation type="submission" date="2018-06" db="EMBL/GenBank/DDBJ databases">
        <title>Paenibacillus imtechensis sp. nov.</title>
        <authorList>
            <person name="Pinnaka A.K."/>
            <person name="Singh H."/>
            <person name="Kaur M."/>
        </authorList>
    </citation>
    <scope>NUCLEOTIDE SEQUENCE [LARGE SCALE GENOMIC DNA]</scope>
    <source>
        <strain evidence="2 3">SMB1</strain>
    </source>
</reference>
<dbReference type="InterPro" id="IPR020843">
    <property type="entry name" value="ER"/>
</dbReference>
<proteinExistence type="predicted"/>
<dbReference type="SMART" id="SM00829">
    <property type="entry name" value="PKS_ER"/>
    <property type="match status" value="1"/>
</dbReference>
<dbReference type="SUPFAM" id="SSF50129">
    <property type="entry name" value="GroES-like"/>
    <property type="match status" value="1"/>
</dbReference>
<comment type="caution">
    <text evidence="2">The sequence shown here is derived from an EMBL/GenBank/DDBJ whole genome shotgun (WGS) entry which is preliminary data.</text>
</comment>